<evidence type="ECO:0000313" key="9">
    <source>
        <dbReference type="Proteomes" id="UP000462152"/>
    </source>
</evidence>
<sequence>MNWTDARGAEAVGVSAPSAVPNESAVRGTESGMTDFALSTGRGTLEASGVRERVSEGRAAQAAAEHESVVVGMLPFDPEGEPLLFVPEHAAWTTRNESPLPPFDVARPTAAHGLDSQIYRDAVALAVARIHEGTLDKVVLSRALDLCYDAQTIDPEAVYRNLLALYSTAYVFSVRNPSTGEYVMGASPELVVGVEDGRCSTHPLAGSSARRTADGPTEDAQAGEALLRSAKDRAEHATVVDDIAARLGPLCASLTVPPAPTLLATPQLWHLGTAMSGTLRPGVTALDAARAVHPTPAICGMPRNEALDLIREVEPYERGFYGGLVGWMDQHGNGEWALNLRSGRVGEGRATLCAGAGIVSGSTPQNEHHETAVKLSTFLAALGLDLDDVAAVSR</sequence>
<evidence type="ECO:0000256" key="4">
    <source>
        <dbReference type="ARBA" id="ARBA00023235"/>
    </source>
</evidence>
<dbReference type="InterPro" id="IPR004561">
    <property type="entry name" value="IsoChor_synthase"/>
</dbReference>
<feature type="region of interest" description="Disordered" evidence="6">
    <location>
        <begin position="1"/>
        <end position="36"/>
    </location>
</feature>
<dbReference type="RefSeq" id="WP_129314885.1">
    <property type="nucleotide sequence ID" value="NZ_NOIQ01000003.1"/>
</dbReference>
<protein>
    <recommendedName>
        <fullName evidence="3">isochorismate synthase</fullName>
        <ecNumber evidence="3">5.4.4.2</ecNumber>
    </recommendedName>
    <alternativeName>
        <fullName evidence="5">Isochorismate mutase</fullName>
    </alternativeName>
</protein>
<dbReference type="Gene3D" id="3.60.120.10">
    <property type="entry name" value="Anthranilate synthase"/>
    <property type="match status" value="1"/>
</dbReference>
<evidence type="ECO:0000256" key="2">
    <source>
        <dbReference type="ARBA" id="ARBA00005297"/>
    </source>
</evidence>
<accession>A0A7K1LI33</accession>
<evidence type="ECO:0000256" key="3">
    <source>
        <dbReference type="ARBA" id="ARBA00012824"/>
    </source>
</evidence>
<dbReference type="PANTHER" id="PTHR42839:SF2">
    <property type="entry name" value="ISOCHORISMATE SYNTHASE ENTC"/>
    <property type="match status" value="1"/>
</dbReference>
<dbReference type="EC" id="5.4.4.2" evidence="3"/>
<evidence type="ECO:0000256" key="5">
    <source>
        <dbReference type="ARBA" id="ARBA00041564"/>
    </source>
</evidence>
<name>A0A7K1LI33_9MICC</name>
<comment type="catalytic activity">
    <reaction evidence="1">
        <text>chorismate = isochorismate</text>
        <dbReference type="Rhea" id="RHEA:18985"/>
        <dbReference type="ChEBI" id="CHEBI:29748"/>
        <dbReference type="ChEBI" id="CHEBI:29780"/>
        <dbReference type="EC" id="5.4.4.2"/>
    </reaction>
</comment>
<evidence type="ECO:0000259" key="7">
    <source>
        <dbReference type="Pfam" id="PF00425"/>
    </source>
</evidence>
<dbReference type="InterPro" id="IPR005801">
    <property type="entry name" value="ADC_synthase"/>
</dbReference>
<dbReference type="Proteomes" id="UP000462152">
    <property type="component" value="Unassembled WGS sequence"/>
</dbReference>
<comment type="caution">
    <text evidence="8">The sequence shown here is derived from an EMBL/GenBank/DDBJ whole genome shotgun (WGS) entry which is preliminary data.</text>
</comment>
<dbReference type="GO" id="GO:0008909">
    <property type="term" value="F:isochorismate synthase activity"/>
    <property type="evidence" value="ECO:0007669"/>
    <property type="project" value="UniProtKB-EC"/>
</dbReference>
<dbReference type="InterPro" id="IPR019999">
    <property type="entry name" value="Anth_synth_I-like"/>
</dbReference>
<gene>
    <name evidence="8" type="ORF">GMA10_06420</name>
</gene>
<dbReference type="Pfam" id="PF00425">
    <property type="entry name" value="Chorismate_bind"/>
    <property type="match status" value="1"/>
</dbReference>
<dbReference type="AlphaFoldDB" id="A0A7K1LI33"/>
<evidence type="ECO:0000313" key="8">
    <source>
        <dbReference type="EMBL" id="MUN54847.1"/>
    </source>
</evidence>
<feature type="domain" description="Chorismate-utilising enzyme C-terminal" evidence="7">
    <location>
        <begin position="116"/>
        <end position="374"/>
    </location>
</feature>
<evidence type="ECO:0000256" key="6">
    <source>
        <dbReference type="SAM" id="MobiDB-lite"/>
    </source>
</evidence>
<comment type="similarity">
    <text evidence="2">Belongs to the isochorismate synthase family.</text>
</comment>
<dbReference type="InterPro" id="IPR015890">
    <property type="entry name" value="Chorismate_C"/>
</dbReference>
<evidence type="ECO:0000256" key="1">
    <source>
        <dbReference type="ARBA" id="ARBA00000799"/>
    </source>
</evidence>
<proteinExistence type="inferred from homology"/>
<feature type="region of interest" description="Disordered" evidence="6">
    <location>
        <begin position="202"/>
        <end position="221"/>
    </location>
</feature>
<keyword evidence="4 8" id="KW-0413">Isomerase</keyword>
<keyword evidence="9" id="KW-1185">Reference proteome</keyword>
<dbReference type="PRINTS" id="PR00095">
    <property type="entry name" value="ANTSNTHASEI"/>
</dbReference>
<organism evidence="8 9">
    <name type="scientific">Rothia koreensis</name>
    <dbReference type="NCBI Taxonomy" id="592378"/>
    <lineage>
        <taxon>Bacteria</taxon>
        <taxon>Bacillati</taxon>
        <taxon>Actinomycetota</taxon>
        <taxon>Actinomycetes</taxon>
        <taxon>Micrococcales</taxon>
        <taxon>Micrococcaceae</taxon>
        <taxon>Rothia</taxon>
    </lineage>
</organism>
<dbReference type="OrthoDB" id="9806579at2"/>
<dbReference type="EMBL" id="WOGT01000003">
    <property type="protein sequence ID" value="MUN54847.1"/>
    <property type="molecule type" value="Genomic_DNA"/>
</dbReference>
<reference evidence="8 9" key="1">
    <citation type="submission" date="2019-12" db="EMBL/GenBank/DDBJ databases">
        <authorList>
            <person name="Li J."/>
            <person name="Shi Y."/>
            <person name="Xu G."/>
            <person name="Xiao D."/>
            <person name="Ran X."/>
        </authorList>
    </citation>
    <scope>NUCLEOTIDE SEQUENCE [LARGE SCALE GENOMIC DNA]</scope>
    <source>
        <strain evidence="8 9">JCM 15915</strain>
    </source>
</reference>
<dbReference type="SUPFAM" id="SSF56322">
    <property type="entry name" value="ADC synthase"/>
    <property type="match status" value="1"/>
</dbReference>
<dbReference type="NCBIfam" id="TIGR00543">
    <property type="entry name" value="isochor_syn"/>
    <property type="match status" value="1"/>
</dbReference>
<dbReference type="PANTHER" id="PTHR42839">
    <property type="entry name" value="ISOCHORISMATE SYNTHASE ENTC"/>
    <property type="match status" value="1"/>
</dbReference>